<dbReference type="EMBL" id="JAYMYQ010000010">
    <property type="protein sequence ID" value="KAK7308264.1"/>
    <property type="molecule type" value="Genomic_DNA"/>
</dbReference>
<gene>
    <name evidence="1" type="ORF">VNO77_41866</name>
</gene>
<organism evidence="1 2">
    <name type="scientific">Canavalia gladiata</name>
    <name type="common">Sword bean</name>
    <name type="synonym">Dolichos gladiatus</name>
    <dbReference type="NCBI Taxonomy" id="3824"/>
    <lineage>
        <taxon>Eukaryota</taxon>
        <taxon>Viridiplantae</taxon>
        <taxon>Streptophyta</taxon>
        <taxon>Embryophyta</taxon>
        <taxon>Tracheophyta</taxon>
        <taxon>Spermatophyta</taxon>
        <taxon>Magnoliopsida</taxon>
        <taxon>eudicotyledons</taxon>
        <taxon>Gunneridae</taxon>
        <taxon>Pentapetalae</taxon>
        <taxon>rosids</taxon>
        <taxon>fabids</taxon>
        <taxon>Fabales</taxon>
        <taxon>Fabaceae</taxon>
        <taxon>Papilionoideae</taxon>
        <taxon>50 kb inversion clade</taxon>
        <taxon>NPAAA clade</taxon>
        <taxon>indigoferoid/millettioid clade</taxon>
        <taxon>Phaseoleae</taxon>
        <taxon>Canavalia</taxon>
    </lineage>
</organism>
<name>A0AAN9K1B8_CANGL</name>
<proteinExistence type="predicted"/>
<dbReference type="Proteomes" id="UP001367508">
    <property type="component" value="Unassembled WGS sequence"/>
</dbReference>
<keyword evidence="2" id="KW-1185">Reference proteome</keyword>
<sequence>MMCFFFGEFNYGKRREVWYGNGRGSVLVDLHYGRRGNSCFFAHLHHSLIHCFQLDFGWMDKVRVRELRERHGSFDIDATKFNGESIGPMDGSFLKSSFLSLSLSFSVVEGDLNLIFTTKENCTATSISATTYSIFTSTEEKTLIRSGTSIIQNIGEQNLKVGGYVKSGSHVVEWMDDRSDGFPFEEQE</sequence>
<protein>
    <submittedName>
        <fullName evidence="1">Uncharacterized protein</fullName>
    </submittedName>
</protein>
<evidence type="ECO:0000313" key="2">
    <source>
        <dbReference type="Proteomes" id="UP001367508"/>
    </source>
</evidence>
<evidence type="ECO:0000313" key="1">
    <source>
        <dbReference type="EMBL" id="KAK7308264.1"/>
    </source>
</evidence>
<comment type="caution">
    <text evidence="1">The sequence shown here is derived from an EMBL/GenBank/DDBJ whole genome shotgun (WGS) entry which is preliminary data.</text>
</comment>
<accession>A0AAN9K1B8</accession>
<dbReference type="AlphaFoldDB" id="A0AAN9K1B8"/>
<reference evidence="1 2" key="1">
    <citation type="submission" date="2024-01" db="EMBL/GenBank/DDBJ databases">
        <title>The genomes of 5 underutilized Papilionoideae crops provide insights into root nodulation and disease resistanc.</title>
        <authorList>
            <person name="Jiang F."/>
        </authorList>
    </citation>
    <scope>NUCLEOTIDE SEQUENCE [LARGE SCALE GENOMIC DNA]</scope>
    <source>
        <strain evidence="1">LVBAO_FW01</strain>
        <tissue evidence="1">Leaves</tissue>
    </source>
</reference>